<dbReference type="CDD" id="cd01949">
    <property type="entry name" value="GGDEF"/>
    <property type="match status" value="1"/>
</dbReference>
<dbReference type="PANTHER" id="PTHR45138:SF24">
    <property type="entry name" value="DIGUANYLATE CYCLASE DGCC-RELATED"/>
    <property type="match status" value="1"/>
</dbReference>
<dbReference type="InterPro" id="IPR029787">
    <property type="entry name" value="Nucleotide_cyclase"/>
</dbReference>
<comment type="caution">
    <text evidence="3">The sequence shown here is derived from an EMBL/GenBank/DDBJ whole genome shotgun (WGS) entry which is preliminary data.</text>
</comment>
<dbReference type="FunFam" id="3.30.70.270:FF:000001">
    <property type="entry name" value="Diguanylate cyclase domain protein"/>
    <property type="match status" value="1"/>
</dbReference>
<dbReference type="EMBL" id="QXMN01000204">
    <property type="protein sequence ID" value="RIX70993.1"/>
    <property type="molecule type" value="Genomic_DNA"/>
</dbReference>
<dbReference type="GO" id="GO:1902201">
    <property type="term" value="P:negative regulation of bacterial-type flagellum-dependent cell motility"/>
    <property type="evidence" value="ECO:0007669"/>
    <property type="project" value="TreeGrafter"/>
</dbReference>
<name>A0A9X8GRV2_9BURK</name>
<organism evidence="3 4">
    <name type="scientific">Acidovorax cavernicola</name>
    <dbReference type="NCBI Taxonomy" id="1675792"/>
    <lineage>
        <taxon>Bacteria</taxon>
        <taxon>Pseudomonadati</taxon>
        <taxon>Pseudomonadota</taxon>
        <taxon>Betaproteobacteria</taxon>
        <taxon>Burkholderiales</taxon>
        <taxon>Comamonadaceae</taxon>
        <taxon>Acidovorax</taxon>
    </lineage>
</organism>
<evidence type="ECO:0000259" key="2">
    <source>
        <dbReference type="PROSITE" id="PS50887"/>
    </source>
</evidence>
<dbReference type="AlphaFoldDB" id="A0A9X8GRV2"/>
<feature type="domain" description="GGDEF" evidence="2">
    <location>
        <begin position="109"/>
        <end position="244"/>
    </location>
</feature>
<dbReference type="Proteomes" id="UP000265619">
    <property type="component" value="Unassembled WGS sequence"/>
</dbReference>
<dbReference type="OrthoDB" id="9813903at2"/>
<evidence type="ECO:0000313" key="4">
    <source>
        <dbReference type="Proteomes" id="UP000265619"/>
    </source>
</evidence>
<evidence type="ECO:0000313" key="3">
    <source>
        <dbReference type="EMBL" id="RIX70993.1"/>
    </source>
</evidence>
<feature type="non-terminal residue" evidence="3">
    <location>
        <position position="273"/>
    </location>
</feature>
<dbReference type="SUPFAM" id="SSF55073">
    <property type="entry name" value="Nucleotide cyclase"/>
    <property type="match status" value="1"/>
</dbReference>
<dbReference type="Pfam" id="PF00990">
    <property type="entry name" value="GGDEF"/>
    <property type="match status" value="1"/>
</dbReference>
<dbReference type="NCBIfam" id="TIGR00254">
    <property type="entry name" value="GGDEF"/>
    <property type="match status" value="1"/>
</dbReference>
<dbReference type="EC" id="2.7.7.65" evidence="1"/>
<evidence type="ECO:0000256" key="1">
    <source>
        <dbReference type="ARBA" id="ARBA00012528"/>
    </source>
</evidence>
<dbReference type="GO" id="GO:0043709">
    <property type="term" value="P:cell adhesion involved in single-species biofilm formation"/>
    <property type="evidence" value="ECO:0007669"/>
    <property type="project" value="TreeGrafter"/>
</dbReference>
<accession>A0A9X8GRV2</accession>
<dbReference type="InterPro" id="IPR050469">
    <property type="entry name" value="Diguanylate_Cyclase"/>
</dbReference>
<dbReference type="InterPro" id="IPR043128">
    <property type="entry name" value="Rev_trsase/Diguanyl_cyclase"/>
</dbReference>
<dbReference type="GO" id="GO:0052621">
    <property type="term" value="F:diguanylate cyclase activity"/>
    <property type="evidence" value="ECO:0007669"/>
    <property type="project" value="UniProtKB-EC"/>
</dbReference>
<proteinExistence type="predicted"/>
<dbReference type="InterPro" id="IPR000160">
    <property type="entry name" value="GGDEF_dom"/>
</dbReference>
<dbReference type="PANTHER" id="PTHR45138">
    <property type="entry name" value="REGULATORY COMPONENTS OF SENSORY TRANSDUCTION SYSTEM"/>
    <property type="match status" value="1"/>
</dbReference>
<gene>
    <name evidence="3" type="ORF">D3H34_32520</name>
</gene>
<dbReference type="PROSITE" id="PS50887">
    <property type="entry name" value="GGDEF"/>
    <property type="match status" value="1"/>
</dbReference>
<dbReference type="GO" id="GO:0005886">
    <property type="term" value="C:plasma membrane"/>
    <property type="evidence" value="ECO:0007669"/>
    <property type="project" value="TreeGrafter"/>
</dbReference>
<reference evidence="3 4" key="1">
    <citation type="submission" date="2018-09" db="EMBL/GenBank/DDBJ databases">
        <title>Acidovorax cavernicola nov. sp. isolated from Gruta de las Maravillas (Aracena, Spain).</title>
        <authorList>
            <person name="Jurado V."/>
            <person name="Gutierrez-Patricio S."/>
            <person name="Gonzalez-Pimentel J.L."/>
            <person name="Miller A.Z."/>
            <person name="Laiz L."/>
            <person name="Saiz-Jimenez C."/>
        </authorList>
    </citation>
    <scope>NUCLEOTIDE SEQUENCE [LARGE SCALE GENOMIC DNA]</scope>
    <source>
        <strain evidence="3 4">1011MAR4D40.2</strain>
    </source>
</reference>
<protein>
    <recommendedName>
        <fullName evidence="1">diguanylate cyclase</fullName>
        <ecNumber evidence="1">2.7.7.65</ecNumber>
    </recommendedName>
</protein>
<dbReference type="Gene3D" id="3.30.70.270">
    <property type="match status" value="1"/>
</dbReference>
<sequence>MGRRHLVEPPGYVGLIHSRNTDLHFVTGSATYQSVFLRDLRLSTAHSLVTQAGAPGLVLPNETPTRYLQAVIDGLCDLSLRDPLTGLANRRHFRTVLEREIDRMARSGEAALLLMLDIDHFKKINDTHGHIAGDVVLQSVARTLLGCVRPMDTLARYGGEEFAIVLPSCQAAFGRSIAERIREAVESTLIRVSPALDLNVSVSIGGAYALQWIRSTPQLWIERADNQLYQAKSAGRNRICIEEQPDSTVSAEEKSMLFGPLSMYLHANEADPS</sequence>
<keyword evidence="4" id="KW-1185">Reference proteome</keyword>
<dbReference type="SMART" id="SM00267">
    <property type="entry name" value="GGDEF"/>
    <property type="match status" value="1"/>
</dbReference>